<evidence type="ECO:0000313" key="1">
    <source>
        <dbReference type="EMBL" id="MCJ2542902.1"/>
    </source>
</evidence>
<name>A0ABT0CAU2_THEVL</name>
<dbReference type="SUPFAM" id="SSF53474">
    <property type="entry name" value="alpha/beta-Hydrolases"/>
    <property type="match status" value="1"/>
</dbReference>
<comment type="caution">
    <text evidence="1">The sequence shown here is derived from an EMBL/GenBank/DDBJ whole genome shotgun (WGS) entry which is preliminary data.</text>
</comment>
<proteinExistence type="predicted"/>
<dbReference type="PANTHER" id="PTHR47909:SF2">
    <property type="entry name" value="GPI INOSITOL-DEACYLASE"/>
    <property type="match status" value="1"/>
</dbReference>
<organism evidence="1 2">
    <name type="scientific">Thermostichus vulcanus str. 'Rupite'</name>
    <dbReference type="NCBI Taxonomy" id="2813851"/>
    <lineage>
        <taxon>Bacteria</taxon>
        <taxon>Bacillati</taxon>
        <taxon>Cyanobacteriota</taxon>
        <taxon>Cyanophyceae</taxon>
        <taxon>Thermostichales</taxon>
        <taxon>Thermostichaceae</taxon>
        <taxon>Thermostichus</taxon>
    </lineage>
</organism>
<reference evidence="1" key="1">
    <citation type="submission" date="2021-02" db="EMBL/GenBank/DDBJ databases">
        <title>The CRISPR/cas machinery reduction and long-range gene transfer in the hot spring cyanobacterium Synechococcus.</title>
        <authorList>
            <person name="Dvorak P."/>
            <person name="Jahodarova E."/>
            <person name="Hasler P."/>
            <person name="Poulickova A."/>
        </authorList>
    </citation>
    <scope>NUCLEOTIDE SEQUENCE</scope>
    <source>
        <strain evidence="1">Rupite</strain>
    </source>
</reference>
<dbReference type="Proteomes" id="UP000830835">
    <property type="component" value="Unassembled WGS sequence"/>
</dbReference>
<dbReference type="EMBL" id="JAFIRA010000017">
    <property type="protein sequence ID" value="MCJ2542902.1"/>
    <property type="molecule type" value="Genomic_DNA"/>
</dbReference>
<keyword evidence="2" id="KW-1185">Reference proteome</keyword>
<accession>A0ABT0CAU2</accession>
<dbReference type="RefSeq" id="WP_244350184.1">
    <property type="nucleotide sequence ID" value="NZ_JAFIRA010000017.1"/>
</dbReference>
<protein>
    <submittedName>
        <fullName evidence="1">Lipase</fullName>
    </submittedName>
</protein>
<dbReference type="Gene3D" id="3.40.50.1820">
    <property type="entry name" value="alpha/beta hydrolase"/>
    <property type="match status" value="1"/>
</dbReference>
<sequence>MNPLPTVILPGYLAGALEYEPLRQTLEGLGFPTRVVPLRVRSWLPTLGGRPITPILKVLHTTLQQTLQEFGTDRVNLVAHSAGGWIARIYLGSVPYGGQVWQGRDRVATLISLGSPHTSRERWTKRNLDFVNNHYPGAFWPQVNYVCVAGKVIQGQRWGLGSLRESYLTWLAYNSYQLTAGKGELWGDGIIPIEAAHLQGATNLTLPDCYHSGRGGRRWYGTPEVVEEWAQYLL</sequence>
<dbReference type="PANTHER" id="PTHR47909">
    <property type="entry name" value="ALPHA/BETA-HYDROLASES SUPERFAMILY PROTEIN"/>
    <property type="match status" value="1"/>
</dbReference>
<dbReference type="InterPro" id="IPR029058">
    <property type="entry name" value="AB_hydrolase_fold"/>
</dbReference>
<gene>
    <name evidence="1" type="ORF">JX360_08290</name>
</gene>
<evidence type="ECO:0000313" key="2">
    <source>
        <dbReference type="Proteomes" id="UP000830835"/>
    </source>
</evidence>